<protein>
    <recommendedName>
        <fullName evidence="5">DNA repair protein</fullName>
    </recommendedName>
</protein>
<feature type="region of interest" description="Disordered" evidence="1">
    <location>
        <begin position="237"/>
        <end position="290"/>
    </location>
</feature>
<dbReference type="HOGENOM" id="CLU_083319_0_0_5"/>
<reference evidence="4" key="1">
    <citation type="journal article" date="2014" name="Stand. Genomic Sci.">
        <title>Genome sequence of the exopolysaccharide-producing Salipiger mucosus type strain (DSM 16094(T)), a moderately halophilic member of the Roseobacter clade.</title>
        <authorList>
            <person name="Riedel T."/>
            <person name="Spring S."/>
            <person name="Fiebig A."/>
            <person name="Petersen J."/>
            <person name="Kyrpides N.C."/>
            <person name="Goker M."/>
            <person name="Klenk H.P."/>
        </authorList>
    </citation>
    <scope>NUCLEOTIDE SEQUENCE [LARGE SCALE GENOMIC DNA]</scope>
    <source>
        <strain evidence="4">DSM 16094</strain>
    </source>
</reference>
<evidence type="ECO:0000313" key="3">
    <source>
        <dbReference type="EMBL" id="EPX81896.1"/>
    </source>
</evidence>
<gene>
    <name evidence="3" type="ORF">Salmuc_00210</name>
</gene>
<dbReference type="STRING" id="1123237.Salmuc_00210"/>
<evidence type="ECO:0000256" key="1">
    <source>
        <dbReference type="SAM" id="MobiDB-lite"/>
    </source>
</evidence>
<evidence type="ECO:0000313" key="4">
    <source>
        <dbReference type="Proteomes" id="UP000015347"/>
    </source>
</evidence>
<name>S9QKA5_9RHOB</name>
<dbReference type="eggNOG" id="ENOG502ZAIY">
    <property type="taxonomic scope" value="Bacteria"/>
</dbReference>
<keyword evidence="4" id="KW-1185">Reference proteome</keyword>
<evidence type="ECO:0008006" key="5">
    <source>
        <dbReference type="Google" id="ProtNLM"/>
    </source>
</evidence>
<accession>S9QKA5</accession>
<comment type="caution">
    <text evidence="3">The sequence shown here is derived from an EMBL/GenBank/DDBJ whole genome shotgun (WGS) entry which is preliminary data.</text>
</comment>
<keyword evidence="2" id="KW-0472">Membrane</keyword>
<organism evidence="3 4">
    <name type="scientific">Salipiger mucosus DSM 16094</name>
    <dbReference type="NCBI Taxonomy" id="1123237"/>
    <lineage>
        <taxon>Bacteria</taxon>
        <taxon>Pseudomonadati</taxon>
        <taxon>Pseudomonadota</taxon>
        <taxon>Alphaproteobacteria</taxon>
        <taxon>Rhodobacterales</taxon>
        <taxon>Roseobacteraceae</taxon>
        <taxon>Salipiger</taxon>
    </lineage>
</organism>
<feature type="compositionally biased region" description="Low complexity" evidence="1">
    <location>
        <begin position="261"/>
        <end position="278"/>
    </location>
</feature>
<feature type="transmembrane region" description="Helical" evidence="2">
    <location>
        <begin position="62"/>
        <end position="81"/>
    </location>
</feature>
<keyword evidence="2" id="KW-1133">Transmembrane helix</keyword>
<dbReference type="OrthoDB" id="7863443at2"/>
<dbReference type="AlphaFoldDB" id="S9QKA5"/>
<sequence>MTMPARAAGYFLRDLMQRLSLIAIIALAAALVLYSIACATGYASWLTLDMRFGDQIVPDAGIYVQLGITALAVGLLFFLPANGRIMALETSHRRFHMNMKDVARAYAASHRADREGVFKLPSEFDSVRERIAFLRDHPDLADLEPSVLEVAAQMSHISRELAQTYSDGNVQRARDFLTARQQEIEDFNIRIEEAKAVVNDMRTWHTRVELEESVAEAQLARLLEELDEILPEILSEAPAQEDETADAPVAEPLPEHDAPAERPAAPAIAAARQAPDPRVVTLTAAQRAAE</sequence>
<evidence type="ECO:0000256" key="2">
    <source>
        <dbReference type="SAM" id="Phobius"/>
    </source>
</evidence>
<dbReference type="Proteomes" id="UP000015347">
    <property type="component" value="Unassembled WGS sequence"/>
</dbReference>
<keyword evidence="2" id="KW-0812">Transmembrane</keyword>
<dbReference type="EMBL" id="APVH01000028">
    <property type="protein sequence ID" value="EPX81896.1"/>
    <property type="molecule type" value="Genomic_DNA"/>
</dbReference>
<proteinExistence type="predicted"/>
<feature type="transmembrane region" description="Helical" evidence="2">
    <location>
        <begin position="21"/>
        <end position="42"/>
    </location>
</feature>